<keyword evidence="5" id="KW-1185">Reference proteome</keyword>
<evidence type="ECO:0000313" key="5">
    <source>
        <dbReference type="Proteomes" id="UP000504638"/>
    </source>
</evidence>
<sequence>MPPIVTVPIAPVSDADASHRPADPRYRLIDPPTQYLDKLAQQWMVARGESQPFVHYTLDRLPEGYTLYEMRRPSNPNTADKRLFGHPNRVFFDSPNRFFPHFLHLMKNKGSNFGCPCTVCNANGKKPLGIQDSRSASADSSVPRGREKSRLMDSVRDDKAGKVDEEGTPDVYRALIDKLKRKGEIDAPIEEPMSMDWRVERKPLQVMLQRCRTQAPWIPRQGEIVLFVLSIPEGREIVFDYDTSEYRLYHAASETYEDSPAWRAGVVTQVPTEEKSYEVFNLVMEPSHKLGVNYSGFRVESLPDPNGEEKSVQKQYKYVPLHYTRPFAFYQEILRGIPRESWHATITNAMTIMSSFSLVDRFNFRGSWPEAVVNCRGIYIGAELILVGDAVRLLPPSEKQGNITSVDIDVLHIKSIRLTLTNLDRASDNDRDEGHPYNTSVEVRGIPYTTNPIAKFADVSPLNDNLGPLGMEDYASFTPFFPKRAKGKLVCIPFHRILGRCYDAIAVQLWFPNEQRKIVDMSQKKNQEVTGAELPNITLLHYGAEGVLAARQYSSQNYRKIDHRSGKSWFWGDTRVESLDVHSMSGAPVERFDANRDPRKWRREIRVLEGVGPAGKVRTTEEKRKLVEKFGVPGRRGRSKDDENDVAAVWTSIIEEARYNGNEDADDEDLYHALGAELLARDGEAEWAEETKGNSKRRKFLDGGKRDAEDHDIIVIDDDE</sequence>
<evidence type="ECO:0000259" key="3">
    <source>
        <dbReference type="Pfam" id="PF16761"/>
    </source>
</evidence>
<evidence type="ECO:0000313" key="4">
    <source>
        <dbReference type="EMBL" id="KAF1812360.1"/>
    </source>
</evidence>
<dbReference type="GO" id="GO:0031934">
    <property type="term" value="C:mating-type region heterochromatin"/>
    <property type="evidence" value="ECO:0007669"/>
    <property type="project" value="TreeGrafter"/>
</dbReference>
<dbReference type="Proteomes" id="UP000504638">
    <property type="component" value="Unplaced"/>
</dbReference>
<dbReference type="GeneID" id="54420105"/>
<evidence type="ECO:0000256" key="1">
    <source>
        <dbReference type="SAM" id="MobiDB-lite"/>
    </source>
</evidence>
<reference evidence="6" key="3">
    <citation type="submission" date="2025-04" db="UniProtKB">
        <authorList>
            <consortium name="RefSeq"/>
        </authorList>
    </citation>
    <scope>IDENTIFICATION</scope>
    <source>
        <strain evidence="6">CBS 781.70</strain>
    </source>
</reference>
<feature type="region of interest" description="Disordered" evidence="1">
    <location>
        <begin position="685"/>
        <end position="705"/>
    </location>
</feature>
<evidence type="ECO:0008006" key="7">
    <source>
        <dbReference type="Google" id="ProtNLM"/>
    </source>
</evidence>
<evidence type="ECO:0000313" key="6">
    <source>
        <dbReference type="RefSeq" id="XP_033533991.1"/>
    </source>
</evidence>
<name>A0A6G1G362_9PEZI</name>
<dbReference type="GO" id="GO:0033553">
    <property type="term" value="C:rDNA heterochromatin"/>
    <property type="evidence" value="ECO:0007669"/>
    <property type="project" value="TreeGrafter"/>
</dbReference>
<feature type="compositionally biased region" description="Basic and acidic residues" evidence="1">
    <location>
        <begin position="144"/>
        <end position="164"/>
    </location>
</feature>
<reference evidence="4 6" key="1">
    <citation type="submission" date="2020-01" db="EMBL/GenBank/DDBJ databases">
        <authorList>
            <consortium name="DOE Joint Genome Institute"/>
            <person name="Haridas S."/>
            <person name="Albert R."/>
            <person name="Binder M."/>
            <person name="Bloem J."/>
            <person name="Labutti K."/>
            <person name="Salamov A."/>
            <person name="Andreopoulos B."/>
            <person name="Baker S.E."/>
            <person name="Barry K."/>
            <person name="Bills G."/>
            <person name="Bluhm B.H."/>
            <person name="Cannon C."/>
            <person name="Castanera R."/>
            <person name="Culley D.E."/>
            <person name="Daum C."/>
            <person name="Ezra D."/>
            <person name="Gonzalez J.B."/>
            <person name="Henrissat B."/>
            <person name="Kuo A."/>
            <person name="Liang C."/>
            <person name="Lipzen A."/>
            <person name="Lutzoni F."/>
            <person name="Magnuson J."/>
            <person name="Mondo S."/>
            <person name="Nolan M."/>
            <person name="Ohm R."/>
            <person name="Pangilinan J."/>
            <person name="Park H.-J."/>
            <person name="Ramirez L."/>
            <person name="Alfaro M."/>
            <person name="Sun H."/>
            <person name="Tritt A."/>
            <person name="Yoshinaga Y."/>
            <person name="Zwiers L.-H."/>
            <person name="Turgeon B.G."/>
            <person name="Goodwin S.B."/>
            <person name="Spatafora J.W."/>
            <person name="Crous P.W."/>
            <person name="Grigoriev I.V."/>
        </authorList>
    </citation>
    <scope>NUCLEOTIDE SEQUENCE</scope>
    <source>
        <strain evidence="4 6">CBS 781.70</strain>
    </source>
</reference>
<dbReference type="GO" id="GO:0030466">
    <property type="term" value="P:silent mating-type cassette heterochromatin formation"/>
    <property type="evidence" value="ECO:0007669"/>
    <property type="project" value="TreeGrafter"/>
</dbReference>
<evidence type="ECO:0000259" key="2">
    <source>
        <dbReference type="Pfam" id="PF10383"/>
    </source>
</evidence>
<dbReference type="Pfam" id="PF16761">
    <property type="entry name" value="Clr2_transil"/>
    <property type="match status" value="1"/>
</dbReference>
<dbReference type="PANTHER" id="PTHR38046">
    <property type="entry name" value="CRYPTIC LOCI REGULATOR 2"/>
    <property type="match status" value="1"/>
</dbReference>
<dbReference type="OrthoDB" id="438224at2759"/>
<proteinExistence type="predicted"/>
<feature type="domain" description="Cryptic loci regulator 2 N-terminal" evidence="3">
    <location>
        <begin position="56"/>
        <end position="120"/>
    </location>
</feature>
<dbReference type="AlphaFoldDB" id="A0A6G1G362"/>
<feature type="region of interest" description="Disordered" evidence="1">
    <location>
        <begin position="128"/>
        <end position="164"/>
    </location>
</feature>
<dbReference type="Pfam" id="PF10383">
    <property type="entry name" value="Clr2"/>
    <property type="match status" value="1"/>
</dbReference>
<dbReference type="EMBL" id="ML975158">
    <property type="protein sequence ID" value="KAF1812360.1"/>
    <property type="molecule type" value="Genomic_DNA"/>
</dbReference>
<accession>A0A6G1G362</accession>
<gene>
    <name evidence="4 6" type="ORF">P152DRAFT_458735</name>
</gene>
<feature type="domain" description="Cryptic loci regulator 2 C-terminal" evidence="2">
    <location>
        <begin position="375"/>
        <end position="502"/>
    </location>
</feature>
<reference evidence="6" key="2">
    <citation type="submission" date="2020-04" db="EMBL/GenBank/DDBJ databases">
        <authorList>
            <consortium name="NCBI Genome Project"/>
        </authorList>
    </citation>
    <scope>NUCLEOTIDE SEQUENCE</scope>
    <source>
        <strain evidence="6">CBS 781.70</strain>
    </source>
</reference>
<dbReference type="InterPro" id="IPR031915">
    <property type="entry name" value="Clr2_N"/>
</dbReference>
<dbReference type="RefSeq" id="XP_033533991.1">
    <property type="nucleotide sequence ID" value="XM_033679535.1"/>
</dbReference>
<dbReference type="InterPro" id="IPR018839">
    <property type="entry name" value="Tscrpt-silencing_Clr2_C"/>
</dbReference>
<dbReference type="GO" id="GO:0070824">
    <property type="term" value="C:SHREC complex"/>
    <property type="evidence" value="ECO:0007669"/>
    <property type="project" value="InterPro"/>
</dbReference>
<dbReference type="InterPro" id="IPR038986">
    <property type="entry name" value="Clr2"/>
</dbReference>
<dbReference type="PANTHER" id="PTHR38046:SF1">
    <property type="entry name" value="CRYPTIC LOCI REGULATOR 2"/>
    <property type="match status" value="1"/>
</dbReference>
<organism evidence="4">
    <name type="scientific">Eremomyces bilateralis CBS 781.70</name>
    <dbReference type="NCBI Taxonomy" id="1392243"/>
    <lineage>
        <taxon>Eukaryota</taxon>
        <taxon>Fungi</taxon>
        <taxon>Dikarya</taxon>
        <taxon>Ascomycota</taxon>
        <taxon>Pezizomycotina</taxon>
        <taxon>Dothideomycetes</taxon>
        <taxon>Dothideomycetes incertae sedis</taxon>
        <taxon>Eremomycetales</taxon>
        <taxon>Eremomycetaceae</taxon>
        <taxon>Eremomyces</taxon>
    </lineage>
</organism>
<protein>
    <recommendedName>
        <fullName evidence="7">Cryptic loci regulator 2 N-terminal domain-containing protein</fullName>
    </recommendedName>
</protein>